<gene>
    <name evidence="8" type="primary">trbI</name>
    <name evidence="8" type="ORF">SP5_030_00490</name>
</gene>
<dbReference type="Gene3D" id="2.40.128.260">
    <property type="entry name" value="Type IV secretion system, VirB10/TraB/TrbI"/>
    <property type="match status" value="1"/>
</dbReference>
<dbReference type="eggNOG" id="COG2948">
    <property type="taxonomic scope" value="Bacteria"/>
</dbReference>
<dbReference type="Proteomes" id="UP000032305">
    <property type="component" value="Unassembled WGS sequence"/>
</dbReference>
<protein>
    <submittedName>
        <fullName evidence="8">Conjugal transfer protein TrbI</fullName>
    </submittedName>
</protein>
<evidence type="ECO:0000256" key="2">
    <source>
        <dbReference type="ARBA" id="ARBA00010265"/>
    </source>
</evidence>
<keyword evidence="9" id="KW-1185">Reference proteome</keyword>
<dbReference type="GO" id="GO:0016020">
    <property type="term" value="C:membrane"/>
    <property type="evidence" value="ECO:0007669"/>
    <property type="project" value="UniProtKB-SubCell"/>
</dbReference>
<dbReference type="EMBL" id="BBPI01000030">
    <property type="protein sequence ID" value="GAM00351.1"/>
    <property type="molecule type" value="Genomic_DNA"/>
</dbReference>
<accession>A0A0A1W5F5</accession>
<dbReference type="AlphaFoldDB" id="A0A0A1W5F5"/>
<evidence type="ECO:0000256" key="4">
    <source>
        <dbReference type="ARBA" id="ARBA00022989"/>
    </source>
</evidence>
<keyword evidence="5 7" id="KW-0472">Membrane</keyword>
<feature type="transmembrane region" description="Helical" evidence="7">
    <location>
        <begin position="53"/>
        <end position="74"/>
    </location>
</feature>
<dbReference type="InterPro" id="IPR005498">
    <property type="entry name" value="T4SS_VirB10/TraB/TrbI"/>
</dbReference>
<reference evidence="8 9" key="1">
    <citation type="submission" date="2014-11" db="EMBL/GenBank/DDBJ databases">
        <title>Whole genome shotgun sequence of Sphingomonas parapaucimobilis NBRC 15100.</title>
        <authorList>
            <person name="Katano-Makiyama Y."/>
            <person name="Hosoyama A."/>
            <person name="Hashimoto M."/>
            <person name="Hosoyama Y."/>
            <person name="Noguchi M."/>
            <person name="Numata M."/>
            <person name="Tsuchikane K."/>
            <person name="Hirakata S."/>
            <person name="Uohara A."/>
            <person name="Shimodaira J."/>
            <person name="Ohji S."/>
            <person name="Ichikawa N."/>
            <person name="Kimura A."/>
            <person name="Yamazoe A."/>
            <person name="Fujita N."/>
        </authorList>
    </citation>
    <scope>NUCLEOTIDE SEQUENCE [LARGE SCALE GENOMIC DNA]</scope>
    <source>
        <strain evidence="8 9">NBRC 15100</strain>
    </source>
</reference>
<sequence length="408" mass="42423">MTEIAEPSSDAPSPAEAMLDAPAPEAPAQPPKVDPETLAIRSRPARAIRFRKGAIIGLAALGSASLMGIAWMALKPQVFRHVAQDSELSQPMAKPAADALSGLPASYGDAPRLGPPLPGDLGRPILRAQERAEATVAPPSVDTVAAARQQRMADLKAARESGLMAQVTTGHSVVTPASSVGPEDPDAIPATATGTRKEQFAAARDTGGDLNVGALVTPASPNSLLAGSVIAASLITGLSSDLPGMVTAQVTQNVFDTVTGTILLVPQGARLIGKYDSVVAFGQRRALVIWQRLILPDGSSVRLDNMPATDPEGYAGLADWVDFHTWTLLKGVAIATMLGVGSELSISGGSDLVQAIRQSAQMNVARAGDQITQRNLDVQPTVTIRPGAPVRLLVTHDLILAPYPRRTS</sequence>
<proteinExistence type="inferred from homology"/>
<dbReference type="CDD" id="cd16429">
    <property type="entry name" value="VirB10"/>
    <property type="match status" value="1"/>
</dbReference>
<keyword evidence="3 7" id="KW-0812">Transmembrane</keyword>
<evidence type="ECO:0000313" key="9">
    <source>
        <dbReference type="Proteomes" id="UP000032305"/>
    </source>
</evidence>
<evidence type="ECO:0000313" key="8">
    <source>
        <dbReference type="EMBL" id="GAM00351.1"/>
    </source>
</evidence>
<dbReference type="Pfam" id="PF03743">
    <property type="entry name" value="TrbI"/>
    <property type="match status" value="1"/>
</dbReference>
<evidence type="ECO:0000256" key="5">
    <source>
        <dbReference type="ARBA" id="ARBA00023136"/>
    </source>
</evidence>
<comment type="similarity">
    <text evidence="2">Belongs to the TrbI/VirB10 family.</text>
</comment>
<evidence type="ECO:0000256" key="7">
    <source>
        <dbReference type="SAM" id="Phobius"/>
    </source>
</evidence>
<dbReference type="InterPro" id="IPR042217">
    <property type="entry name" value="T4SS_VirB10/TrbI"/>
</dbReference>
<comment type="caution">
    <text evidence="8">The sequence shown here is derived from an EMBL/GenBank/DDBJ whole genome shotgun (WGS) entry which is preliminary data.</text>
</comment>
<organism evidence="8 9">
    <name type="scientific">Sphingomonas parapaucimobilis NBRC 15100</name>
    <dbReference type="NCBI Taxonomy" id="1219049"/>
    <lineage>
        <taxon>Bacteria</taxon>
        <taxon>Pseudomonadati</taxon>
        <taxon>Pseudomonadota</taxon>
        <taxon>Alphaproteobacteria</taxon>
        <taxon>Sphingomonadales</taxon>
        <taxon>Sphingomonadaceae</taxon>
        <taxon>Sphingomonas</taxon>
    </lineage>
</organism>
<comment type="subcellular location">
    <subcellularLocation>
        <location evidence="1">Membrane</location>
        <topology evidence="1">Single-pass membrane protein</topology>
    </subcellularLocation>
</comment>
<evidence type="ECO:0000256" key="1">
    <source>
        <dbReference type="ARBA" id="ARBA00004167"/>
    </source>
</evidence>
<evidence type="ECO:0000256" key="3">
    <source>
        <dbReference type="ARBA" id="ARBA00022692"/>
    </source>
</evidence>
<keyword evidence="4 7" id="KW-1133">Transmembrane helix</keyword>
<feature type="region of interest" description="Disordered" evidence="6">
    <location>
        <begin position="1"/>
        <end position="39"/>
    </location>
</feature>
<name>A0A0A1W5F5_9SPHN</name>
<evidence type="ECO:0000256" key="6">
    <source>
        <dbReference type="SAM" id="MobiDB-lite"/>
    </source>
</evidence>